<dbReference type="GO" id="GO:0016887">
    <property type="term" value="F:ATP hydrolysis activity"/>
    <property type="evidence" value="ECO:0007669"/>
    <property type="project" value="InterPro"/>
</dbReference>
<dbReference type="PANTHER" id="PTHR10073">
    <property type="entry name" value="DNA MISMATCH REPAIR PROTEIN MLH, PMS, MUTL"/>
    <property type="match status" value="1"/>
</dbReference>
<dbReference type="GO" id="GO:0005524">
    <property type="term" value="F:ATP binding"/>
    <property type="evidence" value="ECO:0007669"/>
    <property type="project" value="InterPro"/>
</dbReference>
<dbReference type="GO" id="GO:0032300">
    <property type="term" value="C:mismatch repair complex"/>
    <property type="evidence" value="ECO:0007669"/>
    <property type="project" value="InterPro"/>
</dbReference>
<name>A0A1T4KMI4_9FUSO</name>
<dbReference type="GO" id="GO:0140664">
    <property type="term" value="F:ATP-dependent DNA damage sensor activity"/>
    <property type="evidence" value="ECO:0007669"/>
    <property type="project" value="InterPro"/>
</dbReference>
<dbReference type="GO" id="GO:0006298">
    <property type="term" value="P:mismatch repair"/>
    <property type="evidence" value="ECO:0007669"/>
    <property type="project" value="UniProtKB-UniRule"/>
</dbReference>
<dbReference type="AlphaFoldDB" id="A0A1T4KMI4"/>
<accession>A0A1T4KMI4</accession>
<dbReference type="STRING" id="180163.SAMN02745174_00501"/>
<dbReference type="InterPro" id="IPR038973">
    <property type="entry name" value="MutL/Mlh/Pms-like"/>
</dbReference>
<evidence type="ECO:0000313" key="7">
    <source>
        <dbReference type="EMBL" id="SJZ43616.1"/>
    </source>
</evidence>
<dbReference type="NCBIfam" id="TIGR00585">
    <property type="entry name" value="mutl"/>
    <property type="match status" value="1"/>
</dbReference>
<dbReference type="Pfam" id="PF13589">
    <property type="entry name" value="HATPase_c_3"/>
    <property type="match status" value="1"/>
</dbReference>
<comment type="function">
    <text evidence="4">This protein is involved in the repair of mismatches in DNA. It is required for dam-dependent methyl-directed DNA mismatch repair. May act as a 'molecular matchmaker', a protein that promotes the formation of a stable complex between two or more DNA-binding proteins in an ATP-dependent manner without itself being part of a final effector complex.</text>
</comment>
<sequence>MGRIKILDESVANIIAAGEVVENPASMIKELLENSLDANSTYIKIEVKSGGRYVKINDNGDGMDEEDLLLSVERHATSKISTKEDLYNLFTYGFRGEALSSIGAVSKMTISSKKENIENGNLVAITGGKITNLKECSMGKGTEIEIKELFFNTPARLKFLRKANTEYGNIKDIVIREALSNPEVSIVLVIENKEVFRTSGRGMENAILDIFGRNTLKNLKKFKYGYLGNISLVKSNKDSIYIFVNGRPVKSKIVEKAILDGYYTKLMKGKYPFALIFLKLDPKTIDINVHPSKKIVKFEDEENIYNLILEEINLILKEDEEFVTFNYSENPKNEEKHNFLDFENYILEPKKIDFSVEKEKKSLTDLKEYSNLKEEKNIKENFLIEEKEIKSFKKKSYRIIGQYSKSFILVEEDNDLILYDQHIVHERILYEKFKKEYSKKKIESQQLLVPIRIEVTIKERDLIVDNIDLLREFSFEIDEFNQNEFLIRAVPNMDFKESIENTFRSLLEDLKNIRGNGQVLIENMIITMACKGAIKAHEYLPMGEMEILLDKLHEIGEYTCPHGRPIRFKLTLDDVEKGFKRK</sequence>
<comment type="similarity">
    <text evidence="1 4">Belongs to the DNA mismatch repair MutL/HexB family.</text>
</comment>
<dbReference type="CDD" id="cd16926">
    <property type="entry name" value="HATPase_MutL-MLH-PMS-like"/>
    <property type="match status" value="1"/>
</dbReference>
<dbReference type="InterPro" id="IPR037198">
    <property type="entry name" value="MutL_C_sf"/>
</dbReference>
<reference evidence="7 8" key="1">
    <citation type="submission" date="2017-02" db="EMBL/GenBank/DDBJ databases">
        <authorList>
            <person name="Peterson S.W."/>
        </authorList>
    </citation>
    <scope>NUCLEOTIDE SEQUENCE [LARGE SCALE GENOMIC DNA]</scope>
    <source>
        <strain evidence="7 8">ATCC 700028</strain>
    </source>
</reference>
<dbReference type="Proteomes" id="UP000191153">
    <property type="component" value="Unassembled WGS sequence"/>
</dbReference>
<proteinExistence type="inferred from homology"/>
<dbReference type="InterPro" id="IPR042120">
    <property type="entry name" value="MutL_C_dimsub"/>
</dbReference>
<evidence type="ECO:0000256" key="2">
    <source>
        <dbReference type="ARBA" id="ARBA00022763"/>
    </source>
</evidence>
<dbReference type="SMART" id="SM00853">
    <property type="entry name" value="MutL_C"/>
    <property type="match status" value="1"/>
</dbReference>
<dbReference type="HAMAP" id="MF_00149">
    <property type="entry name" value="DNA_mis_repair"/>
    <property type="match status" value="1"/>
</dbReference>
<evidence type="ECO:0000313" key="8">
    <source>
        <dbReference type="Proteomes" id="UP000191153"/>
    </source>
</evidence>
<dbReference type="PANTHER" id="PTHR10073:SF12">
    <property type="entry name" value="DNA MISMATCH REPAIR PROTEIN MLH1"/>
    <property type="match status" value="1"/>
</dbReference>
<dbReference type="InterPro" id="IPR002099">
    <property type="entry name" value="MutL/Mlh/PMS"/>
</dbReference>
<dbReference type="SUPFAM" id="SSF118116">
    <property type="entry name" value="DNA mismatch repair protein MutL"/>
    <property type="match status" value="1"/>
</dbReference>
<dbReference type="GO" id="GO:0030983">
    <property type="term" value="F:mismatched DNA binding"/>
    <property type="evidence" value="ECO:0007669"/>
    <property type="project" value="InterPro"/>
</dbReference>
<dbReference type="FunFam" id="3.30.565.10:FF:000003">
    <property type="entry name" value="DNA mismatch repair endonuclease MutL"/>
    <property type="match status" value="1"/>
</dbReference>
<dbReference type="OrthoDB" id="9763467at2"/>
<dbReference type="InterPro" id="IPR013507">
    <property type="entry name" value="DNA_mismatch_S5_2-like"/>
</dbReference>
<dbReference type="InterPro" id="IPR036890">
    <property type="entry name" value="HATPase_C_sf"/>
</dbReference>
<dbReference type="Gene3D" id="3.30.1540.20">
    <property type="entry name" value="MutL, C-terminal domain, dimerisation subdomain"/>
    <property type="match status" value="1"/>
</dbReference>
<protein>
    <recommendedName>
        <fullName evidence="4">DNA mismatch repair protein MutL</fullName>
    </recommendedName>
</protein>
<dbReference type="SMART" id="SM01340">
    <property type="entry name" value="DNA_mis_repair"/>
    <property type="match status" value="1"/>
</dbReference>
<dbReference type="EMBL" id="FUWX01000005">
    <property type="protein sequence ID" value="SJZ43616.1"/>
    <property type="molecule type" value="Genomic_DNA"/>
</dbReference>
<evidence type="ECO:0000259" key="5">
    <source>
        <dbReference type="SMART" id="SM00853"/>
    </source>
</evidence>
<dbReference type="InterPro" id="IPR014721">
    <property type="entry name" value="Ribsml_uS5_D2-typ_fold_subgr"/>
</dbReference>
<evidence type="ECO:0000256" key="3">
    <source>
        <dbReference type="ARBA" id="ARBA00023204"/>
    </source>
</evidence>
<dbReference type="Pfam" id="PF01119">
    <property type="entry name" value="DNA_mis_repair"/>
    <property type="match status" value="1"/>
</dbReference>
<dbReference type="InterPro" id="IPR014790">
    <property type="entry name" value="MutL_C"/>
</dbReference>
<dbReference type="SUPFAM" id="SSF55874">
    <property type="entry name" value="ATPase domain of HSP90 chaperone/DNA topoisomerase II/histidine kinase"/>
    <property type="match status" value="1"/>
</dbReference>
<feature type="domain" description="MutL C-terminal dimerisation" evidence="5">
    <location>
        <begin position="399"/>
        <end position="540"/>
    </location>
</feature>
<dbReference type="RefSeq" id="WP_078693035.1">
    <property type="nucleotide sequence ID" value="NZ_FUWX01000005.1"/>
</dbReference>
<evidence type="ECO:0000256" key="1">
    <source>
        <dbReference type="ARBA" id="ARBA00006082"/>
    </source>
</evidence>
<keyword evidence="2 4" id="KW-0227">DNA damage</keyword>
<keyword evidence="8" id="KW-1185">Reference proteome</keyword>
<keyword evidence="3 4" id="KW-0234">DNA repair</keyword>
<dbReference type="InterPro" id="IPR014762">
    <property type="entry name" value="DNA_mismatch_repair_CS"/>
</dbReference>
<dbReference type="CDD" id="cd00782">
    <property type="entry name" value="MutL_Trans"/>
    <property type="match status" value="1"/>
</dbReference>
<organism evidence="7 8">
    <name type="scientific">Cetobacterium ceti</name>
    <dbReference type="NCBI Taxonomy" id="180163"/>
    <lineage>
        <taxon>Bacteria</taxon>
        <taxon>Fusobacteriati</taxon>
        <taxon>Fusobacteriota</taxon>
        <taxon>Fusobacteriia</taxon>
        <taxon>Fusobacteriales</taxon>
        <taxon>Fusobacteriaceae</taxon>
        <taxon>Cetobacterium</taxon>
    </lineage>
</organism>
<dbReference type="Pfam" id="PF08676">
    <property type="entry name" value="MutL_C"/>
    <property type="match status" value="1"/>
</dbReference>
<dbReference type="Gene3D" id="3.30.1370.100">
    <property type="entry name" value="MutL, C-terminal domain, regulatory subdomain"/>
    <property type="match status" value="1"/>
</dbReference>
<gene>
    <name evidence="4" type="primary">mutL</name>
    <name evidence="7" type="ORF">SAMN02745174_00501</name>
</gene>
<dbReference type="SUPFAM" id="SSF54211">
    <property type="entry name" value="Ribosomal protein S5 domain 2-like"/>
    <property type="match status" value="1"/>
</dbReference>
<evidence type="ECO:0000259" key="6">
    <source>
        <dbReference type="SMART" id="SM01340"/>
    </source>
</evidence>
<dbReference type="Gene3D" id="3.30.230.10">
    <property type="match status" value="1"/>
</dbReference>
<feature type="domain" description="DNA mismatch repair protein S5" evidence="6">
    <location>
        <begin position="207"/>
        <end position="317"/>
    </location>
</feature>
<dbReference type="Gene3D" id="3.30.565.10">
    <property type="entry name" value="Histidine kinase-like ATPase, C-terminal domain"/>
    <property type="match status" value="1"/>
</dbReference>
<dbReference type="PROSITE" id="PS00058">
    <property type="entry name" value="DNA_MISMATCH_REPAIR_1"/>
    <property type="match status" value="1"/>
</dbReference>
<dbReference type="InterPro" id="IPR020667">
    <property type="entry name" value="DNA_mismatch_repair_MutL"/>
</dbReference>
<dbReference type="InterPro" id="IPR042121">
    <property type="entry name" value="MutL_C_regsub"/>
</dbReference>
<evidence type="ECO:0000256" key="4">
    <source>
        <dbReference type="HAMAP-Rule" id="MF_00149"/>
    </source>
</evidence>
<dbReference type="InterPro" id="IPR020568">
    <property type="entry name" value="Ribosomal_Su5_D2-typ_SF"/>
</dbReference>